<evidence type="ECO:0000313" key="3">
    <source>
        <dbReference type="Proteomes" id="UP000054560"/>
    </source>
</evidence>
<dbReference type="GeneID" id="25912534"/>
<keyword evidence="1" id="KW-0812">Transmembrane</keyword>
<accession>A0A0L0FF85</accession>
<organism evidence="2 3">
    <name type="scientific">Sphaeroforma arctica JP610</name>
    <dbReference type="NCBI Taxonomy" id="667725"/>
    <lineage>
        <taxon>Eukaryota</taxon>
        <taxon>Ichthyosporea</taxon>
        <taxon>Ichthyophonida</taxon>
        <taxon>Sphaeroforma</taxon>
    </lineage>
</organism>
<dbReference type="EMBL" id="KQ243621">
    <property type="protein sequence ID" value="KNC75442.1"/>
    <property type="molecule type" value="Genomic_DNA"/>
</dbReference>
<name>A0A0L0FF85_9EUKA</name>
<keyword evidence="1" id="KW-1133">Transmembrane helix</keyword>
<protein>
    <submittedName>
        <fullName evidence="2">Uncharacterized protein</fullName>
    </submittedName>
</protein>
<dbReference type="RefSeq" id="XP_014149344.1">
    <property type="nucleotide sequence ID" value="XM_014293869.1"/>
</dbReference>
<sequence length="116" mass="12172">MAMINVLSTGDTSGVAITGDKTAFAELIGCVSTESDGTWNIIEPREHHVPKPQATYPQLQTLASTPEPVLCPTSEDLSTGAWVGICLACAVIGAFLGAMAMRCLSKKPKFSSESTL</sequence>
<keyword evidence="3" id="KW-1185">Reference proteome</keyword>
<feature type="transmembrane region" description="Helical" evidence="1">
    <location>
        <begin position="80"/>
        <end position="101"/>
    </location>
</feature>
<evidence type="ECO:0000256" key="1">
    <source>
        <dbReference type="SAM" id="Phobius"/>
    </source>
</evidence>
<dbReference type="AlphaFoldDB" id="A0A0L0FF85"/>
<dbReference type="Proteomes" id="UP000054560">
    <property type="component" value="Unassembled WGS sequence"/>
</dbReference>
<keyword evidence="1" id="KW-0472">Membrane</keyword>
<proteinExistence type="predicted"/>
<evidence type="ECO:0000313" key="2">
    <source>
        <dbReference type="EMBL" id="KNC75442.1"/>
    </source>
</evidence>
<reference evidence="2 3" key="1">
    <citation type="submission" date="2011-02" db="EMBL/GenBank/DDBJ databases">
        <title>The Genome Sequence of Sphaeroforma arctica JP610.</title>
        <authorList>
            <consortium name="The Broad Institute Genome Sequencing Platform"/>
            <person name="Russ C."/>
            <person name="Cuomo C."/>
            <person name="Young S.K."/>
            <person name="Zeng Q."/>
            <person name="Gargeya S."/>
            <person name="Alvarado L."/>
            <person name="Berlin A."/>
            <person name="Chapman S.B."/>
            <person name="Chen Z."/>
            <person name="Freedman E."/>
            <person name="Gellesch M."/>
            <person name="Goldberg J."/>
            <person name="Griggs A."/>
            <person name="Gujja S."/>
            <person name="Heilman E."/>
            <person name="Heiman D."/>
            <person name="Howarth C."/>
            <person name="Mehta T."/>
            <person name="Neiman D."/>
            <person name="Pearson M."/>
            <person name="Roberts A."/>
            <person name="Saif S."/>
            <person name="Shea T."/>
            <person name="Shenoy N."/>
            <person name="Sisk P."/>
            <person name="Stolte C."/>
            <person name="Sykes S."/>
            <person name="White J."/>
            <person name="Yandava C."/>
            <person name="Burger G."/>
            <person name="Gray M.W."/>
            <person name="Holland P.W.H."/>
            <person name="King N."/>
            <person name="Lang F.B.F."/>
            <person name="Roger A.J."/>
            <person name="Ruiz-Trillo I."/>
            <person name="Haas B."/>
            <person name="Nusbaum C."/>
            <person name="Birren B."/>
        </authorList>
    </citation>
    <scope>NUCLEOTIDE SEQUENCE [LARGE SCALE GENOMIC DNA]</scope>
    <source>
        <strain evidence="2 3">JP610</strain>
    </source>
</reference>
<gene>
    <name evidence="2" type="ORF">SARC_12030</name>
</gene>